<keyword evidence="1" id="KW-0560">Oxidoreductase</keyword>
<dbReference type="AlphaFoldDB" id="A0A7S2VVK6"/>
<evidence type="ECO:0000259" key="2">
    <source>
        <dbReference type="PROSITE" id="PS51471"/>
    </source>
</evidence>
<dbReference type="GO" id="GO:0046872">
    <property type="term" value="F:metal ion binding"/>
    <property type="evidence" value="ECO:0007669"/>
    <property type="project" value="UniProtKB-KW"/>
</dbReference>
<dbReference type="Pfam" id="PF14226">
    <property type="entry name" value="DIOX_N"/>
    <property type="match status" value="1"/>
</dbReference>
<name>A0A7S2VVK6_9CHLO</name>
<sequence>MSPATEVEQRPPDAALPHCQSHVAHINPDGLVPSAGANPAGVNHTGVVPAGANPAGINPNGLVPIIDMAGLRGPADSPSTVEACRNLLQVANRVGFFYVTNHGVPPELLEAKLHQARTLFGLPLTTKQQLHMGRAGPYRGWSGFKEETTAGKADKKESYDIWANPPRSTQGVSEALNTLDTARMDATYQALLGDNLWPSERDVPGFRATHEAFVASTSHVAQCLLRGFAIALGLGETYFHDMCGPETSFRFMRHNYYPPVADADVSDGFGVGPHTDLGWLTILAQNNIGGLQVQGLDGQWIDATPIDNTILINLGDVLQWWSGGLLRATPHRVLPNAHPTTARISLPLFYEPCLHAVVRPMQWSGEQLEELEQAQGVRPVPGAALPEWAPLVPGGAGGGTPGLLYGEYLLTTYNRSFQHLKGGDKQ</sequence>
<dbReference type="InterPro" id="IPR026992">
    <property type="entry name" value="DIOX_N"/>
</dbReference>
<protein>
    <recommendedName>
        <fullName evidence="2">Fe2OG dioxygenase domain-containing protein</fullName>
    </recommendedName>
</protein>
<dbReference type="InterPro" id="IPR027443">
    <property type="entry name" value="IPNS-like_sf"/>
</dbReference>
<keyword evidence="1" id="KW-0408">Iron</keyword>
<gene>
    <name evidence="3" type="ORF">CCHL1392_LOCUS660</name>
</gene>
<keyword evidence="1" id="KW-0479">Metal-binding</keyword>
<feature type="domain" description="Fe2OG dioxygenase" evidence="2">
    <location>
        <begin position="248"/>
        <end position="352"/>
    </location>
</feature>
<reference evidence="3" key="1">
    <citation type="submission" date="2021-01" db="EMBL/GenBank/DDBJ databases">
        <authorList>
            <person name="Corre E."/>
            <person name="Pelletier E."/>
            <person name="Niang G."/>
            <person name="Scheremetjew M."/>
            <person name="Finn R."/>
            <person name="Kale V."/>
            <person name="Holt S."/>
            <person name="Cochrane G."/>
            <person name="Meng A."/>
            <person name="Brown T."/>
            <person name="Cohen L."/>
        </authorList>
    </citation>
    <scope>NUCLEOTIDE SEQUENCE</scope>
    <source>
        <strain evidence="3">SAG 11-48b</strain>
    </source>
</reference>
<dbReference type="PRINTS" id="PR00682">
    <property type="entry name" value="IPNSYNTHASE"/>
</dbReference>
<dbReference type="InterPro" id="IPR005123">
    <property type="entry name" value="Oxoglu/Fe-dep_dioxygenase_dom"/>
</dbReference>
<evidence type="ECO:0000256" key="1">
    <source>
        <dbReference type="RuleBase" id="RU003682"/>
    </source>
</evidence>
<dbReference type="PANTHER" id="PTHR47990">
    <property type="entry name" value="2-OXOGLUTARATE (2OG) AND FE(II)-DEPENDENT OXYGENASE SUPERFAMILY PROTEIN-RELATED"/>
    <property type="match status" value="1"/>
</dbReference>
<organism evidence="3">
    <name type="scientific">Chlamydomonas chlamydogama</name>
    <dbReference type="NCBI Taxonomy" id="225041"/>
    <lineage>
        <taxon>Eukaryota</taxon>
        <taxon>Viridiplantae</taxon>
        <taxon>Chlorophyta</taxon>
        <taxon>core chlorophytes</taxon>
        <taxon>Chlorophyceae</taxon>
        <taxon>CS clade</taxon>
        <taxon>Chlamydomonadales</taxon>
        <taxon>Chlamydomonadaceae</taxon>
        <taxon>Chlamydomonas</taxon>
    </lineage>
</organism>
<dbReference type="Pfam" id="PF03171">
    <property type="entry name" value="2OG-FeII_Oxy"/>
    <property type="match status" value="1"/>
</dbReference>
<dbReference type="InterPro" id="IPR044861">
    <property type="entry name" value="IPNS-like_FE2OG_OXY"/>
</dbReference>
<evidence type="ECO:0000313" key="3">
    <source>
        <dbReference type="EMBL" id="CAD9651915.1"/>
    </source>
</evidence>
<dbReference type="SUPFAM" id="SSF51197">
    <property type="entry name" value="Clavaminate synthase-like"/>
    <property type="match status" value="1"/>
</dbReference>
<dbReference type="InterPro" id="IPR050231">
    <property type="entry name" value="Iron_ascorbate_oxido_reductase"/>
</dbReference>
<comment type="similarity">
    <text evidence="1">Belongs to the iron/ascorbate-dependent oxidoreductase family.</text>
</comment>
<dbReference type="PROSITE" id="PS51471">
    <property type="entry name" value="FE2OG_OXY"/>
    <property type="match status" value="1"/>
</dbReference>
<dbReference type="EMBL" id="HBHD01001217">
    <property type="protein sequence ID" value="CAD9651915.1"/>
    <property type="molecule type" value="Transcribed_RNA"/>
</dbReference>
<dbReference type="GO" id="GO:0016491">
    <property type="term" value="F:oxidoreductase activity"/>
    <property type="evidence" value="ECO:0007669"/>
    <property type="project" value="UniProtKB-KW"/>
</dbReference>
<dbReference type="Gene3D" id="2.60.120.330">
    <property type="entry name" value="B-lactam Antibiotic, Isopenicillin N Synthase, Chain"/>
    <property type="match status" value="1"/>
</dbReference>
<accession>A0A7S2VVK6</accession>
<proteinExistence type="inferred from homology"/>